<dbReference type="OrthoDB" id="849204at2"/>
<evidence type="ECO:0000313" key="4">
    <source>
        <dbReference type="Proteomes" id="UP000238642"/>
    </source>
</evidence>
<feature type="transmembrane region" description="Helical" evidence="2">
    <location>
        <begin position="46"/>
        <end position="67"/>
    </location>
</feature>
<keyword evidence="2" id="KW-1133">Transmembrane helix</keyword>
<organism evidence="3 4">
    <name type="scientific">Sphingobacterium gobiense</name>
    <dbReference type="NCBI Taxonomy" id="1382456"/>
    <lineage>
        <taxon>Bacteria</taxon>
        <taxon>Pseudomonadati</taxon>
        <taxon>Bacteroidota</taxon>
        <taxon>Sphingobacteriia</taxon>
        <taxon>Sphingobacteriales</taxon>
        <taxon>Sphingobacteriaceae</taxon>
        <taxon>Sphingobacterium</taxon>
    </lineage>
</organism>
<proteinExistence type="predicted"/>
<name>A0A2S9JEN3_9SPHI</name>
<protein>
    <submittedName>
        <fullName evidence="3">Uncharacterized protein</fullName>
    </submittedName>
</protein>
<keyword evidence="2" id="KW-0812">Transmembrane</keyword>
<feature type="region of interest" description="Disordered" evidence="1">
    <location>
        <begin position="88"/>
        <end position="118"/>
    </location>
</feature>
<gene>
    <name evidence="3" type="ORF">C5749_18425</name>
</gene>
<dbReference type="RefSeq" id="WP_105727677.1">
    <property type="nucleotide sequence ID" value="NZ_PVBS01000005.1"/>
</dbReference>
<keyword evidence="4" id="KW-1185">Reference proteome</keyword>
<evidence type="ECO:0000256" key="2">
    <source>
        <dbReference type="SAM" id="Phobius"/>
    </source>
</evidence>
<sequence length="254" mass="28454">MNDKDLDKLFQEHLEHHTAPPRNDIWHQIENRLDQQKVVPVRRLNWVSYAAIAVGCLGLIALLYNIMPFTTTEDISIITQKEVPMAAKNTKRESSNSVQSVIPVKKGHAKRSEQEVAKKDEFVQKASISEKKKPANERLPLTEEPRVELVGLEPAGVSLPLTADLDIDDKVPQKYAISVPPVAPLIDSPETEESMLASTRKKPTEGIVPGILNKISDALNPTDNTSVQFSKDDEGFLRLDIVNSLVKNRNKKRR</sequence>
<comment type="caution">
    <text evidence="3">The sequence shown here is derived from an EMBL/GenBank/DDBJ whole genome shotgun (WGS) entry which is preliminary data.</text>
</comment>
<reference evidence="3 4" key="1">
    <citation type="submission" date="2018-02" db="EMBL/GenBank/DDBJ databases">
        <title>The draft genome of Sphingobacterium gobiense H7.</title>
        <authorList>
            <person name="Li L."/>
            <person name="Liu L."/>
            <person name="Zhang X."/>
            <person name="Wang T."/>
            <person name="Liang L."/>
        </authorList>
    </citation>
    <scope>NUCLEOTIDE SEQUENCE [LARGE SCALE GENOMIC DNA]</scope>
    <source>
        <strain evidence="3 4">ACCC 05757</strain>
    </source>
</reference>
<dbReference type="AlphaFoldDB" id="A0A2S9JEN3"/>
<evidence type="ECO:0000313" key="3">
    <source>
        <dbReference type="EMBL" id="PRD51385.1"/>
    </source>
</evidence>
<dbReference type="Proteomes" id="UP000238642">
    <property type="component" value="Unassembled WGS sequence"/>
</dbReference>
<keyword evidence="2" id="KW-0472">Membrane</keyword>
<evidence type="ECO:0000256" key="1">
    <source>
        <dbReference type="SAM" id="MobiDB-lite"/>
    </source>
</evidence>
<dbReference type="EMBL" id="PVBS01000005">
    <property type="protein sequence ID" value="PRD51385.1"/>
    <property type="molecule type" value="Genomic_DNA"/>
</dbReference>
<accession>A0A2S9JEN3</accession>